<evidence type="ECO:0000313" key="3">
    <source>
        <dbReference type="Proteomes" id="UP000319557"/>
    </source>
</evidence>
<dbReference type="EMBL" id="CP036261">
    <property type="protein sequence ID" value="QDS86449.1"/>
    <property type="molecule type" value="Genomic_DNA"/>
</dbReference>
<accession>A0A517LV12</accession>
<proteinExistence type="predicted"/>
<sequence length="194" mass="21555">MPPRIPTGHHTGCHWLCQCLRNEALNVAQACNPTNVTQEHLQTQVTRAQPVPPTNPTGHHTGCHWLCQCLRNEALDVAQACNPTNIIQEHLQTQIARAQPVPPHNPNWSPHRVPLAMPVLQERSPQRYTNLQSDQRHPKAPSASDNTGIAHATHNPNRLPRVPLAMPVPQERSPDASQATDNDLSKLRSRIARA</sequence>
<evidence type="ECO:0000256" key="1">
    <source>
        <dbReference type="SAM" id="MobiDB-lite"/>
    </source>
</evidence>
<organism evidence="2 3">
    <name type="scientific">Rosistilla ulvae</name>
    <dbReference type="NCBI Taxonomy" id="1930277"/>
    <lineage>
        <taxon>Bacteria</taxon>
        <taxon>Pseudomonadati</taxon>
        <taxon>Planctomycetota</taxon>
        <taxon>Planctomycetia</taxon>
        <taxon>Pirellulales</taxon>
        <taxon>Pirellulaceae</taxon>
        <taxon>Rosistilla</taxon>
    </lineage>
</organism>
<evidence type="ECO:0000313" key="2">
    <source>
        <dbReference type="EMBL" id="QDS86449.1"/>
    </source>
</evidence>
<dbReference type="AlphaFoldDB" id="A0A517LV12"/>
<gene>
    <name evidence="2" type="ORF">EC9_06110</name>
</gene>
<feature type="region of interest" description="Disordered" evidence="1">
    <location>
        <begin position="127"/>
        <end position="194"/>
    </location>
</feature>
<keyword evidence="3" id="KW-1185">Reference proteome</keyword>
<name>A0A517LV12_9BACT</name>
<protein>
    <submittedName>
        <fullName evidence="2">Uncharacterized protein</fullName>
    </submittedName>
</protein>
<reference evidence="2 3" key="1">
    <citation type="submission" date="2019-02" db="EMBL/GenBank/DDBJ databases">
        <title>Deep-cultivation of Planctomycetes and their phenomic and genomic characterization uncovers novel biology.</title>
        <authorList>
            <person name="Wiegand S."/>
            <person name="Jogler M."/>
            <person name="Boedeker C."/>
            <person name="Pinto D."/>
            <person name="Vollmers J."/>
            <person name="Rivas-Marin E."/>
            <person name="Kohn T."/>
            <person name="Peeters S.H."/>
            <person name="Heuer A."/>
            <person name="Rast P."/>
            <person name="Oberbeckmann S."/>
            <person name="Bunk B."/>
            <person name="Jeske O."/>
            <person name="Meyerdierks A."/>
            <person name="Storesund J.E."/>
            <person name="Kallscheuer N."/>
            <person name="Luecker S."/>
            <person name="Lage O.M."/>
            <person name="Pohl T."/>
            <person name="Merkel B.J."/>
            <person name="Hornburger P."/>
            <person name="Mueller R.-W."/>
            <person name="Bruemmer F."/>
            <person name="Labrenz M."/>
            <person name="Spormann A.M."/>
            <person name="Op den Camp H."/>
            <person name="Overmann J."/>
            <person name="Amann R."/>
            <person name="Jetten M.S.M."/>
            <person name="Mascher T."/>
            <person name="Medema M.H."/>
            <person name="Devos D.P."/>
            <person name="Kaster A.-K."/>
            <person name="Ovreas L."/>
            <person name="Rohde M."/>
            <person name="Galperin M.Y."/>
            <person name="Jogler C."/>
        </authorList>
    </citation>
    <scope>NUCLEOTIDE SEQUENCE [LARGE SCALE GENOMIC DNA]</scope>
    <source>
        <strain evidence="2 3">EC9</strain>
    </source>
</reference>
<dbReference type="Proteomes" id="UP000319557">
    <property type="component" value="Chromosome"/>
</dbReference>
<dbReference type="KEGG" id="ruv:EC9_06110"/>